<comment type="caution">
    <text evidence="4">The sequence shown here is derived from an EMBL/GenBank/DDBJ whole genome shotgun (WGS) entry which is preliminary data.</text>
</comment>
<dbReference type="Pfam" id="PF01813">
    <property type="entry name" value="ATP-synt_D"/>
    <property type="match status" value="1"/>
</dbReference>
<dbReference type="RefSeq" id="WP_066982678.1">
    <property type="nucleotide sequence ID" value="NZ_LUUI01000105.1"/>
</dbReference>
<dbReference type="Gene3D" id="1.10.287.3240">
    <property type="match status" value="1"/>
</dbReference>
<dbReference type="AlphaFoldDB" id="A0A177NB12"/>
<dbReference type="GO" id="GO:0046961">
    <property type="term" value="F:proton-transporting ATPase activity, rotational mechanism"/>
    <property type="evidence" value="ECO:0007669"/>
    <property type="project" value="InterPro"/>
</dbReference>
<organism evidence="4 5">
    <name type="scientific">Methylomonas lenta</name>
    <dbReference type="NCBI Taxonomy" id="980561"/>
    <lineage>
        <taxon>Bacteria</taxon>
        <taxon>Pseudomonadati</taxon>
        <taxon>Pseudomonadota</taxon>
        <taxon>Gammaproteobacteria</taxon>
        <taxon>Methylococcales</taxon>
        <taxon>Methylococcaceae</taxon>
        <taxon>Methylomonas</taxon>
    </lineage>
</organism>
<dbReference type="EMBL" id="LUUI01000105">
    <property type="protein sequence ID" value="OAI15021.1"/>
    <property type="molecule type" value="Genomic_DNA"/>
</dbReference>
<evidence type="ECO:0000256" key="3">
    <source>
        <dbReference type="ARBA" id="ARBA00023065"/>
    </source>
</evidence>
<evidence type="ECO:0000313" key="5">
    <source>
        <dbReference type="Proteomes" id="UP000078476"/>
    </source>
</evidence>
<proteinExistence type="inferred from homology"/>
<dbReference type="NCBIfam" id="NF002565">
    <property type="entry name" value="PRK02195.1"/>
    <property type="match status" value="1"/>
</dbReference>
<evidence type="ECO:0000313" key="4">
    <source>
        <dbReference type="EMBL" id="OAI15021.1"/>
    </source>
</evidence>
<name>A0A177NB12_9GAMM</name>
<evidence type="ECO:0000256" key="2">
    <source>
        <dbReference type="ARBA" id="ARBA00022448"/>
    </source>
</evidence>
<dbReference type="InterPro" id="IPR002699">
    <property type="entry name" value="V_ATPase_D"/>
</dbReference>
<comment type="similarity">
    <text evidence="1">Belongs to the V-ATPase D subunit family.</text>
</comment>
<dbReference type="STRING" id="980561.A1359_09925"/>
<dbReference type="Proteomes" id="UP000078476">
    <property type="component" value="Unassembled WGS sequence"/>
</dbReference>
<accession>A0A177NB12</accession>
<dbReference type="NCBIfam" id="TIGR00309">
    <property type="entry name" value="V_ATPase_subD"/>
    <property type="match status" value="1"/>
</dbReference>
<keyword evidence="5" id="KW-1185">Reference proteome</keyword>
<sequence>MARLSLNKAALHKETGKLKRYQHFLPSLELKRQKLVVERAKGWNQIEKTKQRIAECQHAVTENLPMMSHRDINLSNLVSVKGVELDKENIVGINLPVLKNVELHCKAYSPYLTPHWIDGVVVQLRIMLELQCQHRVEEQRLQLLNLAVRKVTQKVNLFDKVLIPKTQQNIRKIRIFLSDAERAGVVRAKMTKQLRVKTED</sequence>
<keyword evidence="3" id="KW-0406">Ion transport</keyword>
<protein>
    <submittedName>
        <fullName evidence="4">V-type ATP synthase subunit D</fullName>
    </submittedName>
</protein>
<reference evidence="4 5" key="1">
    <citation type="submission" date="2016-03" db="EMBL/GenBank/DDBJ databases">
        <authorList>
            <person name="Ploux O."/>
        </authorList>
    </citation>
    <scope>NUCLEOTIDE SEQUENCE [LARGE SCALE GENOMIC DNA]</scope>
    <source>
        <strain evidence="4 5">R-45370</strain>
    </source>
</reference>
<keyword evidence="2" id="KW-0813">Transport</keyword>
<gene>
    <name evidence="4" type="ORF">A1359_09925</name>
</gene>
<evidence type="ECO:0000256" key="1">
    <source>
        <dbReference type="ARBA" id="ARBA00005850"/>
    </source>
</evidence>
<dbReference type="OrthoDB" id="5637912at2"/>